<dbReference type="GO" id="GO:0005737">
    <property type="term" value="C:cytoplasm"/>
    <property type="evidence" value="ECO:0007669"/>
    <property type="project" value="TreeGrafter"/>
</dbReference>
<evidence type="ECO:0000256" key="5">
    <source>
        <dbReference type="ARBA" id="ARBA00022912"/>
    </source>
</evidence>
<name>A0AA38SNQ7_9ASTR</name>
<dbReference type="EC" id="3.1.3.16" evidence="2"/>
<evidence type="ECO:0000313" key="10">
    <source>
        <dbReference type="EMBL" id="KAJ9546090.1"/>
    </source>
</evidence>
<dbReference type="Gene3D" id="3.60.21.10">
    <property type="match status" value="1"/>
</dbReference>
<keyword evidence="3" id="KW-0479">Metal-binding</keyword>
<dbReference type="GO" id="GO:0005634">
    <property type="term" value="C:nucleus"/>
    <property type="evidence" value="ECO:0007669"/>
    <property type="project" value="TreeGrafter"/>
</dbReference>
<dbReference type="SUPFAM" id="SSF56300">
    <property type="entry name" value="Metallo-dependent phosphatases"/>
    <property type="match status" value="1"/>
</dbReference>
<dbReference type="PANTHER" id="PTHR11668">
    <property type="entry name" value="SERINE/THREONINE PROTEIN PHOSPHATASE"/>
    <property type="match status" value="1"/>
</dbReference>
<dbReference type="GO" id="GO:0004722">
    <property type="term" value="F:protein serine/threonine phosphatase activity"/>
    <property type="evidence" value="ECO:0007669"/>
    <property type="project" value="UniProtKB-EC"/>
</dbReference>
<evidence type="ECO:0000256" key="4">
    <source>
        <dbReference type="ARBA" id="ARBA00022801"/>
    </source>
</evidence>
<evidence type="ECO:0000259" key="9">
    <source>
        <dbReference type="SMART" id="SM00156"/>
    </source>
</evidence>
<dbReference type="Proteomes" id="UP001172457">
    <property type="component" value="Chromosome 6"/>
</dbReference>
<sequence length="119" mass="13635">MDSMMNTFSDCFNCLPVAALIDEKILCMHGGLLPDLNNLDQIRILKRPTDMTHSGLLYDFLWSDPCKDGINNRGVLYNFCANIVVTKFLQKHDLDLVCHAHQYSALLPRRLCQPIRKNL</sequence>
<keyword evidence="6" id="KW-0464">Manganese</keyword>
<dbReference type="PRINTS" id="PR00114">
    <property type="entry name" value="STPHPHTASE"/>
</dbReference>
<evidence type="ECO:0000256" key="7">
    <source>
        <dbReference type="ARBA" id="ARBA00047761"/>
    </source>
</evidence>
<keyword evidence="5" id="KW-0904">Protein phosphatase</keyword>
<dbReference type="PANTHER" id="PTHR11668:SF300">
    <property type="entry name" value="SERINE_THREONINE-PROTEIN PHOSPHATASE"/>
    <property type="match status" value="1"/>
</dbReference>
<dbReference type="AlphaFoldDB" id="A0AA38SNQ7"/>
<evidence type="ECO:0000313" key="11">
    <source>
        <dbReference type="Proteomes" id="UP001172457"/>
    </source>
</evidence>
<dbReference type="GO" id="GO:0046872">
    <property type="term" value="F:metal ion binding"/>
    <property type="evidence" value="ECO:0007669"/>
    <property type="project" value="UniProtKB-KW"/>
</dbReference>
<gene>
    <name evidence="10" type="ORF">OSB04_025797</name>
</gene>
<organism evidence="10 11">
    <name type="scientific">Centaurea solstitialis</name>
    <name type="common">yellow star-thistle</name>
    <dbReference type="NCBI Taxonomy" id="347529"/>
    <lineage>
        <taxon>Eukaryota</taxon>
        <taxon>Viridiplantae</taxon>
        <taxon>Streptophyta</taxon>
        <taxon>Embryophyta</taxon>
        <taxon>Tracheophyta</taxon>
        <taxon>Spermatophyta</taxon>
        <taxon>Magnoliopsida</taxon>
        <taxon>eudicotyledons</taxon>
        <taxon>Gunneridae</taxon>
        <taxon>Pentapetalae</taxon>
        <taxon>asterids</taxon>
        <taxon>campanulids</taxon>
        <taxon>Asterales</taxon>
        <taxon>Asteraceae</taxon>
        <taxon>Carduoideae</taxon>
        <taxon>Cardueae</taxon>
        <taxon>Centaureinae</taxon>
        <taxon>Centaurea</taxon>
    </lineage>
</organism>
<dbReference type="InterPro" id="IPR050341">
    <property type="entry name" value="PP1_catalytic_subunit"/>
</dbReference>
<evidence type="ECO:0000256" key="1">
    <source>
        <dbReference type="ARBA" id="ARBA00001936"/>
    </source>
</evidence>
<dbReference type="InterPro" id="IPR004843">
    <property type="entry name" value="Calcineurin-like_PHP"/>
</dbReference>
<proteinExistence type="predicted"/>
<comment type="caution">
    <text evidence="10">The sequence shown here is derived from an EMBL/GenBank/DDBJ whole genome shotgun (WGS) entry which is preliminary data.</text>
</comment>
<keyword evidence="11" id="KW-1185">Reference proteome</keyword>
<keyword evidence="4" id="KW-0378">Hydrolase</keyword>
<evidence type="ECO:0000256" key="2">
    <source>
        <dbReference type="ARBA" id="ARBA00013081"/>
    </source>
</evidence>
<comment type="cofactor">
    <cofactor evidence="1">
        <name>Mn(2+)</name>
        <dbReference type="ChEBI" id="CHEBI:29035"/>
    </cofactor>
</comment>
<evidence type="ECO:0000256" key="3">
    <source>
        <dbReference type="ARBA" id="ARBA00022723"/>
    </source>
</evidence>
<feature type="domain" description="Serine/threonine specific protein phosphatases" evidence="9">
    <location>
        <begin position="1"/>
        <end position="119"/>
    </location>
</feature>
<dbReference type="EMBL" id="JARYMX010000006">
    <property type="protein sequence ID" value="KAJ9546090.1"/>
    <property type="molecule type" value="Genomic_DNA"/>
</dbReference>
<dbReference type="InterPro" id="IPR006186">
    <property type="entry name" value="Ser/Thr-sp_prot-phosphatase"/>
</dbReference>
<accession>A0AA38SNQ7</accession>
<protein>
    <recommendedName>
        <fullName evidence="2">protein-serine/threonine phosphatase</fullName>
        <ecNumber evidence="2">3.1.3.16</ecNumber>
    </recommendedName>
</protein>
<dbReference type="Pfam" id="PF00149">
    <property type="entry name" value="Metallophos"/>
    <property type="match status" value="1"/>
</dbReference>
<evidence type="ECO:0000256" key="8">
    <source>
        <dbReference type="ARBA" id="ARBA00048336"/>
    </source>
</evidence>
<dbReference type="SMART" id="SM00156">
    <property type="entry name" value="PP2Ac"/>
    <property type="match status" value="1"/>
</dbReference>
<reference evidence="10" key="1">
    <citation type="submission" date="2023-03" db="EMBL/GenBank/DDBJ databases">
        <title>Chromosome-scale reference genome and RAD-based genetic map of yellow starthistle (Centaurea solstitialis) reveal putative structural variation and QTLs associated with invader traits.</title>
        <authorList>
            <person name="Reatini B."/>
            <person name="Cang F.A."/>
            <person name="Jiang Q."/>
            <person name="Mckibben M.T.W."/>
            <person name="Barker M.S."/>
            <person name="Rieseberg L.H."/>
            <person name="Dlugosch K.M."/>
        </authorList>
    </citation>
    <scope>NUCLEOTIDE SEQUENCE</scope>
    <source>
        <strain evidence="10">CAN-66</strain>
        <tissue evidence="10">Leaf</tissue>
    </source>
</reference>
<dbReference type="InterPro" id="IPR029052">
    <property type="entry name" value="Metallo-depent_PP-like"/>
</dbReference>
<comment type="catalytic activity">
    <reaction evidence="7">
        <text>O-phospho-L-seryl-[protein] + H2O = L-seryl-[protein] + phosphate</text>
        <dbReference type="Rhea" id="RHEA:20629"/>
        <dbReference type="Rhea" id="RHEA-COMP:9863"/>
        <dbReference type="Rhea" id="RHEA-COMP:11604"/>
        <dbReference type="ChEBI" id="CHEBI:15377"/>
        <dbReference type="ChEBI" id="CHEBI:29999"/>
        <dbReference type="ChEBI" id="CHEBI:43474"/>
        <dbReference type="ChEBI" id="CHEBI:83421"/>
        <dbReference type="EC" id="3.1.3.16"/>
    </reaction>
</comment>
<comment type="catalytic activity">
    <reaction evidence="8">
        <text>O-phospho-L-threonyl-[protein] + H2O = L-threonyl-[protein] + phosphate</text>
        <dbReference type="Rhea" id="RHEA:47004"/>
        <dbReference type="Rhea" id="RHEA-COMP:11060"/>
        <dbReference type="Rhea" id="RHEA-COMP:11605"/>
        <dbReference type="ChEBI" id="CHEBI:15377"/>
        <dbReference type="ChEBI" id="CHEBI:30013"/>
        <dbReference type="ChEBI" id="CHEBI:43474"/>
        <dbReference type="ChEBI" id="CHEBI:61977"/>
        <dbReference type="EC" id="3.1.3.16"/>
    </reaction>
</comment>
<evidence type="ECO:0000256" key="6">
    <source>
        <dbReference type="ARBA" id="ARBA00023211"/>
    </source>
</evidence>